<reference evidence="1" key="1">
    <citation type="submission" date="2010-04" db="EMBL/GenBank/DDBJ databases">
        <title>Complete nucleotide sequence of Nocardiopsis linear plasmid pNPL1.</title>
        <authorList>
            <person name="Tian X.-L."/>
            <person name="Zhong L."/>
            <person name="Cheng Q.-X."/>
            <person name="Chen Z.-H."/>
            <person name="Zhou M."/>
            <person name="Wang T."/>
            <person name="Fan Y."/>
            <person name="Yang Y."/>
            <person name="Guo P."/>
            <person name="Xia H.-Y."/>
            <person name="Qin Z.-J."/>
        </authorList>
    </citation>
    <scope>NUCLEOTIDE SEQUENCE</scope>
    <source>
        <strain evidence="1">25L-1-1c</strain>
        <plasmid evidence="1">pNPL1</plasmid>
    </source>
</reference>
<sequence>MVTVTGGRSNGPGWPVGWRACETIHVMAGVANACQNIGGLCCQRWPSCANIVSMPVKERRRTVPKKNQSRTVQKRVTPPRLICERGSKDVVKRAGLRVAVGLERDLNQAELVHALIAIGADHLDEVIAFLRDRDEDLEGDGSDE</sequence>
<proteinExistence type="predicted"/>
<keyword evidence="1" id="KW-0614">Plasmid</keyword>
<dbReference type="EMBL" id="HM102370">
    <property type="protein sequence ID" value="AEC12505.1"/>
    <property type="molecule type" value="Genomic_DNA"/>
</dbReference>
<name>R4HDE8_9ACTN</name>
<dbReference type="AlphaFoldDB" id="R4HDE8"/>
<accession>R4HDE8</accession>
<evidence type="ECO:0000313" key="1">
    <source>
        <dbReference type="EMBL" id="AEC12505.1"/>
    </source>
</evidence>
<protein>
    <submittedName>
        <fullName evidence="1">PNPL1.12c</fullName>
    </submittedName>
</protein>
<geneLocation type="plasmid" evidence="1">
    <name>pNPL1</name>
</geneLocation>
<organism evidence="1">
    <name type="scientific">Nocardiopsis sp. 25L-1-1c</name>
    <dbReference type="NCBI Taxonomy" id="1009683"/>
    <lineage>
        <taxon>Bacteria</taxon>
        <taxon>Bacillati</taxon>
        <taxon>Actinomycetota</taxon>
        <taxon>Actinomycetes</taxon>
        <taxon>Streptosporangiales</taxon>
        <taxon>Nocardiopsidaceae</taxon>
        <taxon>Nocardiopsis</taxon>
    </lineage>
</organism>